<evidence type="ECO:0008006" key="3">
    <source>
        <dbReference type="Google" id="ProtNLM"/>
    </source>
</evidence>
<evidence type="ECO:0000313" key="1">
    <source>
        <dbReference type="EMBL" id="VVJ23851.1"/>
    </source>
</evidence>
<dbReference type="Pfam" id="PF14013">
    <property type="entry name" value="MT0933_antitox"/>
    <property type="match status" value="1"/>
</dbReference>
<evidence type="ECO:0000313" key="2">
    <source>
        <dbReference type="Proteomes" id="UP000399805"/>
    </source>
</evidence>
<name>A0A6I8M4N4_9PSEU</name>
<organism evidence="1 2">
    <name type="scientific">Amycolatopsis camponoti</name>
    <dbReference type="NCBI Taxonomy" id="2606593"/>
    <lineage>
        <taxon>Bacteria</taxon>
        <taxon>Bacillati</taxon>
        <taxon>Actinomycetota</taxon>
        <taxon>Actinomycetes</taxon>
        <taxon>Pseudonocardiales</taxon>
        <taxon>Pseudonocardiaceae</taxon>
        <taxon>Amycolatopsis</taxon>
    </lineage>
</organism>
<dbReference type="InterPro" id="IPR028037">
    <property type="entry name" value="Antitoxin_Rv0909/MT0933"/>
</dbReference>
<protein>
    <recommendedName>
        <fullName evidence="3">Antitoxin</fullName>
    </recommendedName>
</protein>
<dbReference type="Proteomes" id="UP000399805">
    <property type="component" value="Unassembled WGS sequence"/>
</dbReference>
<dbReference type="AlphaFoldDB" id="A0A6I8M4N4"/>
<proteinExistence type="predicted"/>
<gene>
    <name evidence="1" type="ORF">AA23TX_08734</name>
</gene>
<accession>A0A6I8M4N4</accession>
<keyword evidence="2" id="KW-1185">Reference proteome</keyword>
<sequence length="78" mass="8485">MTGVLFNTVMGIDFDALKGKAEEALREHGDKIEDGLDKAGDFAKSKFSGHDEQIDSGIEKAKSFLDKFDDKPDAPPAQ</sequence>
<reference evidence="1 2" key="1">
    <citation type="submission" date="2019-09" db="EMBL/GenBank/DDBJ databases">
        <authorList>
            <person name="Leyn A S."/>
        </authorList>
    </citation>
    <scope>NUCLEOTIDE SEQUENCE [LARGE SCALE GENOMIC DNA]</scope>
    <source>
        <strain evidence="1">AA231_1</strain>
    </source>
</reference>
<dbReference type="EMBL" id="CABVGP010000003">
    <property type="protein sequence ID" value="VVJ23851.1"/>
    <property type="molecule type" value="Genomic_DNA"/>
</dbReference>